<dbReference type="GO" id="GO:0005975">
    <property type="term" value="P:carbohydrate metabolic process"/>
    <property type="evidence" value="ECO:0007669"/>
    <property type="project" value="InterPro"/>
</dbReference>
<evidence type="ECO:0000256" key="6">
    <source>
        <dbReference type="ARBA" id="ARBA00022679"/>
    </source>
</evidence>
<dbReference type="PANTHER" id="PTHR32438:SF5">
    <property type="entry name" value="4-ALPHA-GLUCANOTRANSFERASE DPE1, CHLOROPLASTIC_AMYLOPLASTIC"/>
    <property type="match status" value="1"/>
</dbReference>
<dbReference type="InterPro" id="IPR048458">
    <property type="entry name" value="MalQ_N"/>
</dbReference>
<evidence type="ECO:0000256" key="1">
    <source>
        <dbReference type="ARBA" id="ARBA00000439"/>
    </source>
</evidence>
<reference evidence="12 13" key="1">
    <citation type="journal article" date="2016" name="BMC Genomics">
        <title>Combined genomic and structural analyses of a cultured magnetotactic bacterium reveals its niche adaptation to a dynamic environment.</title>
        <authorList>
            <person name="Araujo A.C."/>
            <person name="Morillo V."/>
            <person name="Cypriano J."/>
            <person name="Teixeira L.C."/>
            <person name="Leao P."/>
            <person name="Lyra S."/>
            <person name="Almeida L.G."/>
            <person name="Bazylinski D.A."/>
            <person name="Vasconcellos A.T."/>
            <person name="Abreu F."/>
            <person name="Lins U."/>
        </authorList>
    </citation>
    <scope>NUCLEOTIDE SEQUENCE [LARGE SCALE GENOMIC DNA]</scope>
    <source>
        <strain evidence="12 13">IT-1</strain>
    </source>
</reference>
<dbReference type="EC" id="2.4.1.25" evidence="3 10"/>
<sequence length="752" mass="82832">MGAAQTEAASREQLMALAEAAGVQTRYWLADGTQMDPPGATFTAILAALDLPADTRRDAAASLKRLQRRPWRPGMPPVLVRYEDQVPFDIPIVWDAARGDSQFHWRLTLEDGRTRGASFLFSDLPRAESIEVGGKQLERRLFWNHDHLPCGYHRFTLSLGAAAEAAQPDSRIDMALIIAPRRCYQPPVMQNPAWKGWGYAIQLYGLWSEKGQGIGGFGELGRLIRDAAAQGASVIGLNPLHAPLTQTPERHSPYSPSSRIALNPLYVDLLATPESDDAAFQKKLAEPKIQTQLNALNTGDLVDYPGVMALKLALFEPLYAAFRQRCPEALNFAVPAASERCVAFRNFVEAGGQPLRDVALFEALSEHFAQQKEAGPHPAQWPGKYANPRTEACMEFAAAHAERVGFHLYRFWLAEEQMAACGVVSSEAGLSVGLYVDVALGVDPDGADHWRMAESHAAGMRIGAPPDAFNPRGQEWGLPPLHPERMKAQGYAPFVEMLRASMRFAGALRLDHVMALNRLYWVPEGASPVEGAYVAYPQEDLLAIVALESQRNGCLVIGEALGTVPAGFRERLAEAGVLSYELLPFAQTGEGKPLPPESYPTSAAVCATTHDLPTLCGWWNGRDLYWRKTLSLFPSADVEQAERNERIRFRGELLNALRNSGFDLGKLSADPESPVYDVALIDAAHAWLSRSASRLFLAQFEDLLERLECANLPGTVDQHPNWRRRLSQPVETLCAEVEKRGRLEPVRAARPG</sequence>
<dbReference type="Gene3D" id="3.20.20.80">
    <property type="entry name" value="Glycosidases"/>
    <property type="match status" value="1"/>
</dbReference>
<evidence type="ECO:0000256" key="10">
    <source>
        <dbReference type="RuleBase" id="RU361207"/>
    </source>
</evidence>
<dbReference type="Pfam" id="PF21226">
    <property type="entry name" value="MalQ_N"/>
    <property type="match status" value="1"/>
</dbReference>
<evidence type="ECO:0000256" key="4">
    <source>
        <dbReference type="ARBA" id="ARBA00020295"/>
    </source>
</evidence>
<gene>
    <name evidence="12" type="primary">malQ</name>
    <name evidence="12" type="ORF">MAIT1_04174</name>
</gene>
<evidence type="ECO:0000259" key="11">
    <source>
        <dbReference type="Pfam" id="PF21226"/>
    </source>
</evidence>
<dbReference type="GO" id="GO:0004134">
    <property type="term" value="F:4-alpha-glucanotransferase activity"/>
    <property type="evidence" value="ECO:0007669"/>
    <property type="project" value="UniProtKB-EC"/>
</dbReference>
<comment type="similarity">
    <text evidence="2 10">Belongs to the disproportionating enzyme family.</text>
</comment>
<dbReference type="STRING" id="1434232.MAIT1_04174"/>
<evidence type="ECO:0000256" key="5">
    <source>
        <dbReference type="ARBA" id="ARBA00022676"/>
    </source>
</evidence>
<evidence type="ECO:0000313" key="12">
    <source>
        <dbReference type="EMBL" id="OSM04299.1"/>
    </source>
</evidence>
<accession>A0A1Y2K4W9</accession>
<dbReference type="SUPFAM" id="SSF51445">
    <property type="entry name" value="(Trans)glycosidases"/>
    <property type="match status" value="1"/>
</dbReference>
<dbReference type="EMBL" id="LVJN01000019">
    <property type="protein sequence ID" value="OSM04299.1"/>
    <property type="molecule type" value="Genomic_DNA"/>
</dbReference>
<dbReference type="Pfam" id="PF02446">
    <property type="entry name" value="Glyco_hydro_77"/>
    <property type="match status" value="1"/>
</dbReference>
<keyword evidence="13" id="KW-1185">Reference proteome</keyword>
<keyword evidence="7 10" id="KW-0119">Carbohydrate metabolism</keyword>
<feature type="domain" description="MalQ N-terminal beta-sandwich" evidence="11">
    <location>
        <begin position="76"/>
        <end position="180"/>
    </location>
</feature>
<dbReference type="InterPro" id="IPR017853">
    <property type="entry name" value="GH"/>
</dbReference>
<dbReference type="AlphaFoldDB" id="A0A1Y2K4W9"/>
<keyword evidence="5 10" id="KW-0328">Glycosyltransferase</keyword>
<proteinExistence type="inferred from homology"/>
<comment type="catalytic activity">
    <reaction evidence="1 10">
        <text>Transfers a segment of a (1-&gt;4)-alpha-D-glucan to a new position in an acceptor, which may be glucose or a (1-&gt;4)-alpha-D-glucan.</text>
        <dbReference type="EC" id="2.4.1.25"/>
    </reaction>
</comment>
<organism evidence="12 13">
    <name type="scientific">Magnetofaba australis IT-1</name>
    <dbReference type="NCBI Taxonomy" id="1434232"/>
    <lineage>
        <taxon>Bacteria</taxon>
        <taxon>Pseudomonadati</taxon>
        <taxon>Pseudomonadota</taxon>
        <taxon>Magnetococcia</taxon>
        <taxon>Magnetococcales</taxon>
        <taxon>Magnetococcaceae</taxon>
        <taxon>Magnetofaba</taxon>
    </lineage>
</organism>
<dbReference type="NCBIfam" id="TIGR00217">
    <property type="entry name" value="malQ"/>
    <property type="match status" value="1"/>
</dbReference>
<evidence type="ECO:0000256" key="3">
    <source>
        <dbReference type="ARBA" id="ARBA00012560"/>
    </source>
</evidence>
<dbReference type="PANTHER" id="PTHR32438">
    <property type="entry name" value="4-ALPHA-GLUCANOTRANSFERASE DPE1, CHLOROPLASTIC/AMYLOPLASTIC"/>
    <property type="match status" value="1"/>
</dbReference>
<evidence type="ECO:0000256" key="8">
    <source>
        <dbReference type="ARBA" id="ARBA00031423"/>
    </source>
</evidence>
<name>A0A1Y2K4W9_9PROT</name>
<protein>
    <recommendedName>
        <fullName evidence="4 10">4-alpha-glucanotransferase</fullName>
        <ecNumber evidence="3 10">2.4.1.25</ecNumber>
    </recommendedName>
    <alternativeName>
        <fullName evidence="8 10">Amylomaltase</fullName>
    </alternativeName>
    <alternativeName>
        <fullName evidence="9 10">Disproportionating enzyme</fullName>
    </alternativeName>
</protein>
<evidence type="ECO:0000256" key="9">
    <source>
        <dbReference type="ARBA" id="ARBA00031501"/>
    </source>
</evidence>
<dbReference type="InterPro" id="IPR003385">
    <property type="entry name" value="Glyco_hydro_77"/>
</dbReference>
<evidence type="ECO:0000256" key="2">
    <source>
        <dbReference type="ARBA" id="ARBA00005684"/>
    </source>
</evidence>
<dbReference type="Proteomes" id="UP000194003">
    <property type="component" value="Unassembled WGS sequence"/>
</dbReference>
<evidence type="ECO:0000256" key="7">
    <source>
        <dbReference type="ARBA" id="ARBA00023277"/>
    </source>
</evidence>
<keyword evidence="6 10" id="KW-0808">Transferase</keyword>
<evidence type="ECO:0000313" key="13">
    <source>
        <dbReference type="Proteomes" id="UP000194003"/>
    </source>
</evidence>
<comment type="caution">
    <text evidence="12">The sequence shown here is derived from an EMBL/GenBank/DDBJ whole genome shotgun (WGS) entry which is preliminary data.</text>
</comment>